<organism evidence="2 3">
    <name type="scientific">Austropuccinia psidii MF-1</name>
    <dbReference type="NCBI Taxonomy" id="1389203"/>
    <lineage>
        <taxon>Eukaryota</taxon>
        <taxon>Fungi</taxon>
        <taxon>Dikarya</taxon>
        <taxon>Basidiomycota</taxon>
        <taxon>Pucciniomycotina</taxon>
        <taxon>Pucciniomycetes</taxon>
        <taxon>Pucciniales</taxon>
        <taxon>Sphaerophragmiaceae</taxon>
        <taxon>Austropuccinia</taxon>
    </lineage>
</organism>
<dbReference type="GO" id="GO:0005634">
    <property type="term" value="C:nucleus"/>
    <property type="evidence" value="ECO:0007669"/>
    <property type="project" value="TreeGrafter"/>
</dbReference>
<dbReference type="AlphaFoldDB" id="A0A9Q3EWW2"/>
<name>A0A9Q3EWW2_9BASI</name>
<evidence type="ECO:0000313" key="3">
    <source>
        <dbReference type="Proteomes" id="UP000765509"/>
    </source>
</evidence>
<evidence type="ECO:0008006" key="4">
    <source>
        <dbReference type="Google" id="ProtNLM"/>
    </source>
</evidence>
<dbReference type="EMBL" id="AVOT02036432">
    <property type="protein sequence ID" value="MBW0530925.1"/>
    <property type="molecule type" value="Genomic_DNA"/>
</dbReference>
<accession>A0A9Q3EWW2</accession>
<evidence type="ECO:0000313" key="2">
    <source>
        <dbReference type="EMBL" id="MBW0530925.1"/>
    </source>
</evidence>
<dbReference type="InterPro" id="IPR021346">
    <property type="entry name" value="Tma16"/>
</dbReference>
<gene>
    <name evidence="2" type="ORF">O181_070640</name>
</gene>
<protein>
    <recommendedName>
        <fullName evidence="4">Translation machinery-associated protein 16</fullName>
    </recommendedName>
</protein>
<keyword evidence="3" id="KW-1185">Reference proteome</keyword>
<dbReference type="PANTHER" id="PTHR13349:SF2">
    <property type="entry name" value="TRANSLATION MACHINERY-ASSOCIATED PROTEIN 16"/>
    <property type="match status" value="1"/>
</dbReference>
<comment type="similarity">
    <text evidence="1">Belongs to the TMA16 family.</text>
</comment>
<dbReference type="Proteomes" id="UP000765509">
    <property type="component" value="Unassembled WGS sequence"/>
</dbReference>
<dbReference type="Pfam" id="PF11176">
    <property type="entry name" value="Tma16"/>
    <property type="match status" value="1"/>
</dbReference>
<dbReference type="OrthoDB" id="270284at2759"/>
<proteinExistence type="inferred from homology"/>
<reference evidence="2" key="1">
    <citation type="submission" date="2021-03" db="EMBL/GenBank/DDBJ databases">
        <title>Draft genome sequence of rust myrtle Austropuccinia psidii MF-1, a brazilian biotype.</title>
        <authorList>
            <person name="Quecine M.C."/>
            <person name="Pachon D.M.R."/>
            <person name="Bonatelli M.L."/>
            <person name="Correr F.H."/>
            <person name="Franceschini L.M."/>
            <person name="Leite T.F."/>
            <person name="Margarido G.R.A."/>
            <person name="Almeida C.A."/>
            <person name="Ferrarezi J.A."/>
            <person name="Labate C.A."/>
        </authorList>
    </citation>
    <scope>NUCLEOTIDE SEQUENCE</scope>
    <source>
        <strain evidence="2">MF-1</strain>
    </source>
</reference>
<evidence type="ECO:0000256" key="1">
    <source>
        <dbReference type="ARBA" id="ARBA00034127"/>
    </source>
</evidence>
<dbReference type="PANTHER" id="PTHR13349">
    <property type="entry name" value="TRANSLATION MACHINERY-ASSOCIATED PROTEIN 16"/>
    <property type="match status" value="1"/>
</dbReference>
<dbReference type="InterPro" id="IPR038356">
    <property type="entry name" value="Tma16_sf"/>
</dbReference>
<comment type="caution">
    <text evidence="2">The sequence shown here is derived from an EMBL/GenBank/DDBJ whole genome shotgun (WGS) entry which is preliminary data.</text>
</comment>
<sequence length="214" mass="25248">MPNNRIKTFKSLTSKKSKLILSNLNPNSRRSKQFNRVLLRDEKLKKEKNDRKKIESLKVNRLIWFYDYLKLNNLNSLKSLNEVHNLIENYINRNFNEIEIEKSKRIKGRSKSLLQEKLEIESERDENEYSTSGFVVPDLVSPENVMLLRQWSEKRGDPSFLPRIRLLRLFKNDMGTVVEEQKGASHSIKLDEPIVGNMDCINDVKLDNEDQQRS</sequence>
<dbReference type="Gene3D" id="1.20.1440.170">
    <property type="entry name" value="Translation machinery-associated protein 16-like"/>
    <property type="match status" value="1"/>
</dbReference>